<protein>
    <submittedName>
        <fullName evidence="1">Uncharacterized protein</fullName>
    </submittedName>
</protein>
<dbReference type="AlphaFoldDB" id="U5D744"/>
<dbReference type="PANTHER" id="PTHR15140:SF37">
    <property type="entry name" value="UBIQUITIN-LIKE DOMAIN-CONTAINING PROTEIN"/>
    <property type="match status" value="1"/>
</dbReference>
<accession>U5D744</accession>
<dbReference type="SUPFAM" id="SSF52058">
    <property type="entry name" value="L domain-like"/>
    <property type="match status" value="1"/>
</dbReference>
<sequence>MDALCHLSLASTEVDTTPLHTENLPPTALERLALIGHLTGGKLPKCTASLLCLNGLDLAYCKLTEDPFAILQTLPNLMYLNLNGASYVGKKLGKCRARGFPKLQWLNLYNLNELRKWGNVEEGAMPCLRRLFVWNCRKLRRLPQGFQYFTTLQQLNLFLMSDEFVSRAKRDWPPY</sequence>
<dbReference type="PANTHER" id="PTHR15140">
    <property type="entry name" value="TUBULIN-SPECIFIC CHAPERONE E"/>
    <property type="match status" value="1"/>
</dbReference>
<name>U5D744_AMBTC</name>
<dbReference type="eggNOG" id="KOG4658">
    <property type="taxonomic scope" value="Eukaryota"/>
</dbReference>
<keyword evidence="2" id="KW-1185">Reference proteome</keyword>
<dbReference type="InterPro" id="IPR032675">
    <property type="entry name" value="LRR_dom_sf"/>
</dbReference>
<organism evidence="1 2">
    <name type="scientific">Amborella trichopoda</name>
    <dbReference type="NCBI Taxonomy" id="13333"/>
    <lineage>
        <taxon>Eukaryota</taxon>
        <taxon>Viridiplantae</taxon>
        <taxon>Streptophyta</taxon>
        <taxon>Embryophyta</taxon>
        <taxon>Tracheophyta</taxon>
        <taxon>Spermatophyta</taxon>
        <taxon>Magnoliopsida</taxon>
        <taxon>Amborellales</taxon>
        <taxon>Amborellaceae</taxon>
        <taxon>Amborella</taxon>
    </lineage>
</organism>
<evidence type="ECO:0000313" key="1">
    <source>
        <dbReference type="EMBL" id="ERN17242.1"/>
    </source>
</evidence>
<reference evidence="2" key="1">
    <citation type="journal article" date="2013" name="Science">
        <title>The Amborella genome and the evolution of flowering plants.</title>
        <authorList>
            <consortium name="Amborella Genome Project"/>
        </authorList>
    </citation>
    <scope>NUCLEOTIDE SEQUENCE [LARGE SCALE GENOMIC DNA]</scope>
</reference>
<gene>
    <name evidence="1" type="ORF">AMTR_s00044p00195990</name>
</gene>
<evidence type="ECO:0000313" key="2">
    <source>
        <dbReference type="Proteomes" id="UP000017836"/>
    </source>
</evidence>
<proteinExistence type="predicted"/>
<dbReference type="OMA" id="RSINCAI"/>
<dbReference type="Proteomes" id="UP000017836">
    <property type="component" value="Unassembled WGS sequence"/>
</dbReference>
<dbReference type="Gene3D" id="3.80.10.10">
    <property type="entry name" value="Ribonuclease Inhibitor"/>
    <property type="match status" value="1"/>
</dbReference>
<dbReference type="HOGENOM" id="CLU_1534606_0_0_1"/>
<dbReference type="EMBL" id="KI392384">
    <property type="protein sequence ID" value="ERN17242.1"/>
    <property type="molecule type" value="Genomic_DNA"/>
</dbReference>
<dbReference type="Gramene" id="ERN17242">
    <property type="protein sequence ID" value="ERN17242"/>
    <property type="gene ID" value="AMTR_s00044p00195990"/>
</dbReference>